<evidence type="ECO:0000313" key="4">
    <source>
        <dbReference type="Proteomes" id="UP000708148"/>
    </source>
</evidence>
<keyword evidence="1" id="KW-0175">Coiled coil</keyword>
<dbReference type="GO" id="GO:0010207">
    <property type="term" value="P:photosystem II assembly"/>
    <property type="evidence" value="ECO:0007669"/>
    <property type="project" value="InterPro"/>
</dbReference>
<dbReference type="EMBL" id="CAJHUC010003070">
    <property type="protein sequence ID" value="CAD7705285.1"/>
    <property type="molecule type" value="Genomic_DNA"/>
</dbReference>
<organism evidence="3 4">
    <name type="scientific">Ostreobium quekettii</name>
    <dbReference type="NCBI Taxonomy" id="121088"/>
    <lineage>
        <taxon>Eukaryota</taxon>
        <taxon>Viridiplantae</taxon>
        <taxon>Chlorophyta</taxon>
        <taxon>core chlorophytes</taxon>
        <taxon>Ulvophyceae</taxon>
        <taxon>TCBD clade</taxon>
        <taxon>Bryopsidales</taxon>
        <taxon>Ostreobineae</taxon>
        <taxon>Ostreobiaceae</taxon>
        <taxon>Ostreobium</taxon>
    </lineage>
</organism>
<comment type="caution">
    <text evidence="3">The sequence shown here is derived from an EMBL/GenBank/DDBJ whole genome shotgun (WGS) entry which is preliminary data.</text>
</comment>
<keyword evidence="4" id="KW-1185">Reference proteome</keyword>
<gene>
    <name evidence="3" type="ORF">OSTQU699_LOCUS10640</name>
</gene>
<dbReference type="Pfam" id="PF11264">
    <property type="entry name" value="ThylakoidFormat"/>
    <property type="match status" value="1"/>
</dbReference>
<accession>A0A8S1JFN0</accession>
<evidence type="ECO:0000256" key="2">
    <source>
        <dbReference type="SAM" id="MobiDB-lite"/>
    </source>
</evidence>
<dbReference type="InterPro" id="IPR017499">
    <property type="entry name" value="Thf1"/>
</dbReference>
<dbReference type="GO" id="GO:0010027">
    <property type="term" value="P:thylakoid membrane organization"/>
    <property type="evidence" value="ECO:0007669"/>
    <property type="project" value="TreeGrafter"/>
</dbReference>
<evidence type="ECO:0000313" key="3">
    <source>
        <dbReference type="EMBL" id="CAD7705285.1"/>
    </source>
</evidence>
<dbReference type="Proteomes" id="UP000708148">
    <property type="component" value="Unassembled WGS sequence"/>
</dbReference>
<evidence type="ECO:0000256" key="1">
    <source>
        <dbReference type="ARBA" id="ARBA00023054"/>
    </source>
</evidence>
<feature type="region of interest" description="Disordered" evidence="2">
    <location>
        <begin position="1"/>
        <end position="35"/>
    </location>
</feature>
<protein>
    <submittedName>
        <fullName evidence="3">Uncharacterized protein</fullName>
    </submittedName>
</protein>
<dbReference type="GO" id="GO:0045037">
    <property type="term" value="P:protein import into chloroplast stroma"/>
    <property type="evidence" value="ECO:0007669"/>
    <property type="project" value="TreeGrafter"/>
</dbReference>
<sequence>MGLSGALRAPGAPLVEQSRSARQQQIGSRTAVRGGRRQSVAMAAAYQPPAVSATKQKFLEEYPRPVPAIYNTVVQELLIQQHFIRYNVAYKYDEIFALGLTSAFDQILEGFPSNDREKLFSAYIKSLDEDPRRYRSDAAALEKACEGLQGVDSVVPSQQGSNMLQKKLADIASRAADGKFFYSKFFAVGLFRLLELTGVKEPQALGEVVGALNIDLESVNADLKLYKGILTKLSAAKELMQEFLEREKRKAQERAEAAPVESDAPVSQ</sequence>
<feature type="compositionally biased region" description="Polar residues" evidence="2">
    <location>
        <begin position="17"/>
        <end position="28"/>
    </location>
</feature>
<proteinExistence type="predicted"/>
<dbReference type="AlphaFoldDB" id="A0A8S1JFN0"/>
<dbReference type="GO" id="GO:0045038">
    <property type="term" value="P:protein import into chloroplast thylakoid membrane"/>
    <property type="evidence" value="ECO:0007669"/>
    <property type="project" value="TreeGrafter"/>
</dbReference>
<dbReference type="OrthoDB" id="4812at2759"/>
<dbReference type="PANTHER" id="PTHR34793:SF1">
    <property type="entry name" value="PROTEIN THYLAKOID FORMATION 1, CHLOROPLASTIC"/>
    <property type="match status" value="1"/>
</dbReference>
<dbReference type="GO" id="GO:0009534">
    <property type="term" value="C:chloroplast thylakoid"/>
    <property type="evidence" value="ECO:0007669"/>
    <property type="project" value="TreeGrafter"/>
</dbReference>
<dbReference type="PANTHER" id="PTHR34793">
    <property type="entry name" value="PROTEIN THYLAKOID FORMATION 1, CHLOROPLASTIC"/>
    <property type="match status" value="1"/>
</dbReference>
<reference evidence="3" key="1">
    <citation type="submission" date="2020-12" db="EMBL/GenBank/DDBJ databases">
        <authorList>
            <person name="Iha C."/>
        </authorList>
    </citation>
    <scope>NUCLEOTIDE SEQUENCE</scope>
</reference>
<name>A0A8S1JFN0_9CHLO</name>